<dbReference type="InterPro" id="IPR008930">
    <property type="entry name" value="Terpenoid_cyclase/PrenylTrfase"/>
</dbReference>
<keyword evidence="3" id="KW-1185">Reference proteome</keyword>
<accession>A0A6P8AQI1</accession>
<name>A0A6P8AQI1_PYRGI</name>
<dbReference type="PANTHER" id="PTHR31739:SF25">
    <property type="entry name" value="(E,E)-GERANYLLINALOOL SYNTHASE"/>
    <property type="match status" value="1"/>
</dbReference>
<reference evidence="4" key="1">
    <citation type="journal article" date="2019" name="Mol. Biol. Evol.">
        <title>Blast fungal genomes show frequent chromosomal changes, gene gains and losses, and effector gene turnover.</title>
        <authorList>
            <person name="Gomez Luciano L.B."/>
            <person name="Jason Tsai I."/>
            <person name="Chuma I."/>
            <person name="Tosa Y."/>
            <person name="Chen Y.H."/>
            <person name="Li J.Y."/>
            <person name="Li M.Y."/>
            <person name="Jade Lu M.Y."/>
            <person name="Nakayashiki H."/>
            <person name="Li W.H."/>
        </authorList>
    </citation>
    <scope>NUCLEOTIDE SEQUENCE</scope>
    <source>
        <strain evidence="4">NI907</strain>
    </source>
</reference>
<evidence type="ECO:0000313" key="4">
    <source>
        <dbReference type="RefSeq" id="XP_030977153.1"/>
    </source>
</evidence>
<sequence>MNGTQPKSSSAAASLASSAKDLIRRLSCISHEKYSFSTASCEPYNTAWVAMVTKETDGQKKWLFPECFYNLLKTQAKDGSWAYHPKSKTTGVLATAAALLALLKHLKEPLQVYDVSSEEVRKRIALATESLKIQLQNWDDAQSTNHIGVEIITPSLLAYLEQEDANMRFQFPAQAGLQKMYSAKMSLFKPECLYEQKVSTAAHSLEAFIGRIDFDRVSGHLWNGSMMASPSSTAVYLMYASVWDNEAEGFLRHVVAAGSGRGDGGVPGTFPTSYFEYSWSVVTLLQNGFSVQDLGSKELGVIADHLEAGFKQEGGIIGFAPRAPDADDTAKGLMALDLMGRHISPDQMIKVFEGRNHFTTFGSERDPSLTSNCHVLLALLRQPIVSQYYPQITKTANFICEYWWKTQGHIRDKWHLSHMYPTMLMVEAFTELLHHLERSSALLENTGQKLLWRARICLFQACIRTLLDQDEDGSWEGLPEQTSYAILALVEAQKSNLFNDINVQLQTAISRGAQSLKTRKVGAGEQGWTSKAAYRVEFVAEAYELAALNSAALALGNKATDAGSDVAMPLAGPKFEAYIGILKETHPFSELPAWKLRASLFESSLFVPLLHDQNEEFKTSDDKYLDMIPFTWVICNNTSRFCLSTARLYDMMLASLQSAQAEQISHDGAATAAPDMCELRQLMDTVFKQTPQTEKPLPANTNGHAVNKPATNGSGLSDTHGNFEASIGRFVAHVLNLVPSVA</sequence>
<dbReference type="KEGG" id="pgri:PgNI_12055"/>
<reference evidence="4" key="2">
    <citation type="submission" date="2019-10" db="EMBL/GenBank/DDBJ databases">
        <authorList>
            <consortium name="NCBI Genome Project"/>
        </authorList>
    </citation>
    <scope>NUCLEOTIDE SEQUENCE</scope>
    <source>
        <strain evidence="4">NI907</strain>
    </source>
</reference>
<evidence type="ECO:0000256" key="2">
    <source>
        <dbReference type="SAM" id="MobiDB-lite"/>
    </source>
</evidence>
<evidence type="ECO:0000313" key="3">
    <source>
        <dbReference type="Proteomes" id="UP000515153"/>
    </source>
</evidence>
<gene>
    <name evidence="4" type="ORF">PgNI_12055</name>
</gene>
<dbReference type="GO" id="GO:0010333">
    <property type="term" value="F:terpene synthase activity"/>
    <property type="evidence" value="ECO:0007669"/>
    <property type="project" value="InterPro"/>
</dbReference>
<dbReference type="AlphaFoldDB" id="A0A6P8AQI1"/>
<reference evidence="4" key="3">
    <citation type="submission" date="2025-08" db="UniProtKB">
        <authorList>
            <consortium name="RefSeq"/>
        </authorList>
    </citation>
    <scope>IDENTIFICATION</scope>
    <source>
        <strain evidence="4">NI907</strain>
    </source>
</reference>
<dbReference type="InterPro" id="IPR050148">
    <property type="entry name" value="Terpene_synthase-like"/>
</dbReference>
<dbReference type="GeneID" id="41966917"/>
<dbReference type="SUPFAM" id="SSF48239">
    <property type="entry name" value="Terpenoid cyclases/Protein prenyltransferases"/>
    <property type="match status" value="1"/>
</dbReference>
<dbReference type="Gene3D" id="1.50.10.160">
    <property type="match status" value="1"/>
</dbReference>
<proteinExistence type="inferred from homology"/>
<dbReference type="Gene3D" id="1.50.10.20">
    <property type="match status" value="1"/>
</dbReference>
<feature type="region of interest" description="Disordered" evidence="2">
    <location>
        <begin position="692"/>
        <end position="715"/>
    </location>
</feature>
<dbReference type="GO" id="GO:0016102">
    <property type="term" value="P:diterpenoid biosynthetic process"/>
    <property type="evidence" value="ECO:0007669"/>
    <property type="project" value="TreeGrafter"/>
</dbReference>
<dbReference type="RefSeq" id="XP_030977153.1">
    <property type="nucleotide sequence ID" value="XM_031132012.1"/>
</dbReference>
<protein>
    <submittedName>
        <fullName evidence="4">Uncharacterized protein</fullName>
    </submittedName>
</protein>
<dbReference type="GO" id="GO:0000287">
    <property type="term" value="F:magnesium ion binding"/>
    <property type="evidence" value="ECO:0007669"/>
    <property type="project" value="TreeGrafter"/>
</dbReference>
<organism evidence="3 4">
    <name type="scientific">Pyricularia grisea</name>
    <name type="common">Crabgrass-specific blast fungus</name>
    <name type="synonym">Magnaporthe grisea</name>
    <dbReference type="NCBI Taxonomy" id="148305"/>
    <lineage>
        <taxon>Eukaryota</taxon>
        <taxon>Fungi</taxon>
        <taxon>Dikarya</taxon>
        <taxon>Ascomycota</taxon>
        <taxon>Pezizomycotina</taxon>
        <taxon>Sordariomycetes</taxon>
        <taxon>Sordariomycetidae</taxon>
        <taxon>Magnaporthales</taxon>
        <taxon>Pyriculariaceae</taxon>
        <taxon>Pyricularia</taxon>
    </lineage>
</organism>
<dbReference type="Proteomes" id="UP000515153">
    <property type="component" value="Unplaced"/>
</dbReference>
<dbReference type="PANTHER" id="PTHR31739">
    <property type="entry name" value="ENT-COPALYL DIPHOSPHATE SYNTHASE, CHLOROPLASTIC"/>
    <property type="match status" value="1"/>
</dbReference>
<comment type="similarity">
    <text evidence="1">Belongs to the terpene synthase family.</text>
</comment>
<evidence type="ECO:0000256" key="1">
    <source>
        <dbReference type="ARBA" id="ARBA00006333"/>
    </source>
</evidence>